<dbReference type="AlphaFoldDB" id="A0A6A5VZX7"/>
<gene>
    <name evidence="1" type="ORF">BU23DRAFT_449692</name>
</gene>
<proteinExistence type="predicted"/>
<evidence type="ECO:0000313" key="1">
    <source>
        <dbReference type="EMBL" id="KAF1978697.1"/>
    </source>
</evidence>
<dbReference type="Pfam" id="PF13424">
    <property type="entry name" value="TPR_12"/>
    <property type="match status" value="1"/>
</dbReference>
<dbReference type="PANTHER" id="PTHR46082">
    <property type="entry name" value="ATP/GTP-BINDING PROTEIN-RELATED"/>
    <property type="match status" value="1"/>
</dbReference>
<keyword evidence="2" id="KW-1185">Reference proteome</keyword>
<protein>
    <recommendedName>
        <fullName evidence="3">Kinesin light chain</fullName>
    </recommendedName>
</protein>
<dbReference type="Proteomes" id="UP000800036">
    <property type="component" value="Unassembled WGS sequence"/>
</dbReference>
<evidence type="ECO:0000313" key="2">
    <source>
        <dbReference type="Proteomes" id="UP000800036"/>
    </source>
</evidence>
<reference evidence="1" key="1">
    <citation type="journal article" date="2020" name="Stud. Mycol.">
        <title>101 Dothideomycetes genomes: a test case for predicting lifestyles and emergence of pathogens.</title>
        <authorList>
            <person name="Haridas S."/>
            <person name="Albert R."/>
            <person name="Binder M."/>
            <person name="Bloem J."/>
            <person name="Labutti K."/>
            <person name="Salamov A."/>
            <person name="Andreopoulos B."/>
            <person name="Baker S."/>
            <person name="Barry K."/>
            <person name="Bills G."/>
            <person name="Bluhm B."/>
            <person name="Cannon C."/>
            <person name="Castanera R."/>
            <person name="Culley D."/>
            <person name="Daum C."/>
            <person name="Ezra D."/>
            <person name="Gonzalez J."/>
            <person name="Henrissat B."/>
            <person name="Kuo A."/>
            <person name="Liang C."/>
            <person name="Lipzen A."/>
            <person name="Lutzoni F."/>
            <person name="Magnuson J."/>
            <person name="Mondo S."/>
            <person name="Nolan M."/>
            <person name="Ohm R."/>
            <person name="Pangilinan J."/>
            <person name="Park H.-J."/>
            <person name="Ramirez L."/>
            <person name="Alfaro M."/>
            <person name="Sun H."/>
            <person name="Tritt A."/>
            <person name="Yoshinaga Y."/>
            <person name="Zwiers L.-H."/>
            <person name="Turgeon B."/>
            <person name="Goodwin S."/>
            <person name="Spatafora J."/>
            <person name="Crous P."/>
            <person name="Grigoriev I."/>
        </authorList>
    </citation>
    <scope>NUCLEOTIDE SEQUENCE</scope>
    <source>
        <strain evidence="1">CBS 107.79</strain>
    </source>
</reference>
<dbReference type="SUPFAM" id="SSF48452">
    <property type="entry name" value="TPR-like"/>
    <property type="match status" value="1"/>
</dbReference>
<dbReference type="InterPro" id="IPR011990">
    <property type="entry name" value="TPR-like_helical_dom_sf"/>
</dbReference>
<organism evidence="1 2">
    <name type="scientific">Bimuria novae-zelandiae CBS 107.79</name>
    <dbReference type="NCBI Taxonomy" id="1447943"/>
    <lineage>
        <taxon>Eukaryota</taxon>
        <taxon>Fungi</taxon>
        <taxon>Dikarya</taxon>
        <taxon>Ascomycota</taxon>
        <taxon>Pezizomycotina</taxon>
        <taxon>Dothideomycetes</taxon>
        <taxon>Pleosporomycetidae</taxon>
        <taxon>Pleosporales</taxon>
        <taxon>Massarineae</taxon>
        <taxon>Didymosphaeriaceae</taxon>
        <taxon>Bimuria</taxon>
    </lineage>
</organism>
<accession>A0A6A5VZX7</accession>
<evidence type="ECO:0008006" key="3">
    <source>
        <dbReference type="Google" id="ProtNLM"/>
    </source>
</evidence>
<dbReference type="OrthoDB" id="5986190at2759"/>
<dbReference type="Gene3D" id="1.25.40.10">
    <property type="entry name" value="Tetratricopeptide repeat domain"/>
    <property type="match status" value="1"/>
</dbReference>
<dbReference type="EMBL" id="ML976660">
    <property type="protein sequence ID" value="KAF1978697.1"/>
    <property type="molecule type" value="Genomic_DNA"/>
</dbReference>
<dbReference type="InterPro" id="IPR053137">
    <property type="entry name" value="NLR-like"/>
</dbReference>
<dbReference type="PANTHER" id="PTHR46082:SF11">
    <property type="entry name" value="AAA+ ATPASE DOMAIN-CONTAINING PROTEIN-RELATED"/>
    <property type="match status" value="1"/>
</dbReference>
<name>A0A6A5VZX7_9PLEO</name>
<sequence>MRHLGSAYKNQGRWEAAEKLKVQVMATFKTKLGADHPSTLTSMANMALTYWNQGRWKEAEELVVQVMETSSRVLGEEHPSAFTYP</sequence>